<protein>
    <submittedName>
        <fullName evidence="2">Uncharacterized protein</fullName>
    </submittedName>
</protein>
<dbReference type="Proteomes" id="UP000007013">
    <property type="component" value="Chromosome"/>
</dbReference>
<evidence type="ECO:0000313" key="2">
    <source>
        <dbReference type="EMBL" id="ACB76621.1"/>
    </source>
</evidence>
<proteinExistence type="predicted"/>
<evidence type="ECO:0000256" key="1">
    <source>
        <dbReference type="SAM" id="MobiDB-lite"/>
    </source>
</evidence>
<sequence>MTSIRCVPRSDPLPPNSDALGEPGEEGARDGRQPLEHLIAMLAAAVIQRQLRLGADSCEVSEGCGENDREHLRDNGGIKLQR</sequence>
<evidence type="ECO:0000313" key="3">
    <source>
        <dbReference type="Proteomes" id="UP000007013"/>
    </source>
</evidence>
<gene>
    <name evidence="2" type="ordered locus">Oter_3344</name>
</gene>
<dbReference type="KEGG" id="ote:Oter_3344"/>
<reference evidence="2 3" key="1">
    <citation type="journal article" date="2011" name="J. Bacteriol.">
        <title>Genome sequence of the verrucomicrobium Opitutus terrae PB90-1, an abundant inhabitant of rice paddy soil ecosystems.</title>
        <authorList>
            <person name="van Passel M.W."/>
            <person name="Kant R."/>
            <person name="Palva A."/>
            <person name="Copeland A."/>
            <person name="Lucas S."/>
            <person name="Lapidus A."/>
            <person name="Glavina del Rio T."/>
            <person name="Pitluck S."/>
            <person name="Goltsman E."/>
            <person name="Clum A."/>
            <person name="Sun H."/>
            <person name="Schmutz J."/>
            <person name="Larimer F.W."/>
            <person name="Land M.L."/>
            <person name="Hauser L."/>
            <person name="Kyrpides N."/>
            <person name="Mikhailova N."/>
            <person name="Richardson P.P."/>
            <person name="Janssen P.H."/>
            <person name="de Vos W.M."/>
            <person name="Smidt H."/>
        </authorList>
    </citation>
    <scope>NUCLEOTIDE SEQUENCE [LARGE SCALE GENOMIC DNA]</scope>
    <source>
        <strain evidence="3">DSM 11246 / JCM 15787 / PB90-1</strain>
    </source>
</reference>
<dbReference type="STRING" id="452637.Oter_3344"/>
<accession>B1ZU55</accession>
<dbReference type="HOGENOM" id="CLU_2554971_0_0_0"/>
<feature type="region of interest" description="Disordered" evidence="1">
    <location>
        <begin position="1"/>
        <end position="33"/>
    </location>
</feature>
<feature type="region of interest" description="Disordered" evidence="1">
    <location>
        <begin position="60"/>
        <end position="82"/>
    </location>
</feature>
<keyword evidence="3" id="KW-1185">Reference proteome</keyword>
<name>B1ZU55_OPITP</name>
<organism evidence="2 3">
    <name type="scientific">Opitutus terrae (strain DSM 11246 / JCM 15787 / PB90-1)</name>
    <dbReference type="NCBI Taxonomy" id="452637"/>
    <lineage>
        <taxon>Bacteria</taxon>
        <taxon>Pseudomonadati</taxon>
        <taxon>Verrucomicrobiota</taxon>
        <taxon>Opitutia</taxon>
        <taxon>Opitutales</taxon>
        <taxon>Opitutaceae</taxon>
        <taxon>Opitutus</taxon>
    </lineage>
</organism>
<dbReference type="RefSeq" id="WP_012376150.1">
    <property type="nucleotide sequence ID" value="NC_010571.1"/>
</dbReference>
<dbReference type="EMBL" id="CP001032">
    <property type="protein sequence ID" value="ACB76621.1"/>
    <property type="molecule type" value="Genomic_DNA"/>
</dbReference>
<feature type="compositionally biased region" description="Basic and acidic residues" evidence="1">
    <location>
        <begin position="66"/>
        <end position="76"/>
    </location>
</feature>
<dbReference type="AlphaFoldDB" id="B1ZU55"/>